<organism evidence="3 4">
    <name type="scientific">Amphimedon queenslandica</name>
    <name type="common">Sponge</name>
    <dbReference type="NCBI Taxonomy" id="400682"/>
    <lineage>
        <taxon>Eukaryota</taxon>
        <taxon>Metazoa</taxon>
        <taxon>Porifera</taxon>
        <taxon>Demospongiae</taxon>
        <taxon>Heteroscleromorpha</taxon>
        <taxon>Haplosclerida</taxon>
        <taxon>Niphatidae</taxon>
        <taxon>Amphimedon</taxon>
    </lineage>
</organism>
<dbReference type="InterPro" id="IPR000488">
    <property type="entry name" value="Death_dom"/>
</dbReference>
<dbReference type="KEGG" id="aqu:109583781"/>
<sequence length="538" mass="63129">MYDCCIGETYQSGDIIEGNVENVEVLKIYFPEKVTSEFKRMRSKFRETFFNVGSIMMKNPQSISLDNMKYDLGAYNKTSLWPQLAQCQNIRDILKLVRDNSSLDDISVLEFVVNEFNIKEANPVIKEYKEAVEEFKGTKLSQCLKDKFSKASLLLCERIIIVIDEDADGFVFKDVERLSSAVLPQHIRVNVIRGDDAGGTWKFLKQKSLTDSFDETTLQTMSLTTSQLPGTEESSFLEETKKNEDQVILLQEKVESTQRQLDEEKKYSENKKQFHEQVTQEYEEKIIELNQQYEKLKTDNELAHKQLEELKKELKKEKQASSSFKKQKEVDLREKEESKMKIDNLRQELELQRVKDYKEVSVQCDYTITQSEQLLIRENERLESLLKDQNVQVQQKEEYEILQETETVHTCTYISKDNISKLSVILEPFKDDWYHIGQCLEVKESVLTEIKKMIPVDSRLTHVLETWCHEKDRTITELKNSLKRMDRDDILEDLHELPTGQYTMNNDEEYDINVKDSNDEVKCSQIHRTPNFLPLHPP</sequence>
<protein>
    <recommendedName>
        <fullName evidence="2">Death domain-containing protein</fullName>
    </recommendedName>
</protein>
<reference evidence="3" key="2">
    <citation type="submission" date="2024-06" db="UniProtKB">
        <authorList>
            <consortium name="EnsemblMetazoa"/>
        </authorList>
    </citation>
    <scope>IDENTIFICATION</scope>
</reference>
<evidence type="ECO:0000259" key="2">
    <source>
        <dbReference type="PROSITE" id="PS50017"/>
    </source>
</evidence>
<proteinExistence type="predicted"/>
<dbReference type="SUPFAM" id="SSF47986">
    <property type="entry name" value="DEATH domain"/>
    <property type="match status" value="1"/>
</dbReference>
<name>A0AAN0JCU4_AMPQE</name>
<reference evidence="4" key="1">
    <citation type="journal article" date="2010" name="Nature">
        <title>The Amphimedon queenslandica genome and the evolution of animal complexity.</title>
        <authorList>
            <person name="Srivastava M."/>
            <person name="Simakov O."/>
            <person name="Chapman J."/>
            <person name="Fahey B."/>
            <person name="Gauthier M.E."/>
            <person name="Mitros T."/>
            <person name="Richards G.S."/>
            <person name="Conaco C."/>
            <person name="Dacre M."/>
            <person name="Hellsten U."/>
            <person name="Larroux C."/>
            <person name="Putnam N.H."/>
            <person name="Stanke M."/>
            <person name="Adamska M."/>
            <person name="Darling A."/>
            <person name="Degnan S.M."/>
            <person name="Oakley T.H."/>
            <person name="Plachetzki D.C."/>
            <person name="Zhai Y."/>
            <person name="Adamski M."/>
            <person name="Calcino A."/>
            <person name="Cummins S.F."/>
            <person name="Goodstein D.M."/>
            <person name="Harris C."/>
            <person name="Jackson D.J."/>
            <person name="Leys S.P."/>
            <person name="Shu S."/>
            <person name="Woodcroft B.J."/>
            <person name="Vervoort M."/>
            <person name="Kosik K.S."/>
            <person name="Manning G."/>
            <person name="Degnan B.M."/>
            <person name="Rokhsar D.S."/>
        </authorList>
    </citation>
    <scope>NUCLEOTIDE SEQUENCE [LARGE SCALE GENOMIC DNA]</scope>
</reference>
<dbReference type="GO" id="GO:0007165">
    <property type="term" value="P:signal transduction"/>
    <property type="evidence" value="ECO:0007669"/>
    <property type="project" value="InterPro"/>
</dbReference>
<dbReference type="RefSeq" id="XP_019854804.1">
    <property type="nucleotide sequence ID" value="XM_019999245.1"/>
</dbReference>
<evidence type="ECO:0000256" key="1">
    <source>
        <dbReference type="SAM" id="Coils"/>
    </source>
</evidence>
<feature type="domain" description="Death" evidence="2">
    <location>
        <begin position="432"/>
        <end position="498"/>
    </location>
</feature>
<dbReference type="CDD" id="cd01670">
    <property type="entry name" value="Death"/>
    <property type="match status" value="1"/>
</dbReference>
<feature type="coiled-coil region" evidence="1">
    <location>
        <begin position="272"/>
        <end position="399"/>
    </location>
</feature>
<keyword evidence="1" id="KW-0175">Coiled coil</keyword>
<dbReference type="InterPro" id="IPR011029">
    <property type="entry name" value="DEATH-like_dom_sf"/>
</dbReference>
<dbReference type="Gene3D" id="1.10.533.10">
    <property type="entry name" value="Death Domain, Fas"/>
    <property type="match status" value="1"/>
</dbReference>
<dbReference type="Pfam" id="PF00531">
    <property type="entry name" value="Death"/>
    <property type="match status" value="1"/>
</dbReference>
<dbReference type="AlphaFoldDB" id="A0AAN0JCU4"/>
<evidence type="ECO:0000313" key="4">
    <source>
        <dbReference type="Proteomes" id="UP000007879"/>
    </source>
</evidence>
<accession>A0AAN0JCU4</accession>
<dbReference type="Proteomes" id="UP000007879">
    <property type="component" value="Unassembled WGS sequence"/>
</dbReference>
<dbReference type="GeneID" id="109583781"/>
<dbReference type="PROSITE" id="PS50017">
    <property type="entry name" value="DEATH_DOMAIN"/>
    <property type="match status" value="1"/>
</dbReference>
<evidence type="ECO:0000313" key="3">
    <source>
        <dbReference type="EnsemblMetazoa" id="XP_019854804.1"/>
    </source>
</evidence>
<dbReference type="EnsemblMetazoa" id="XM_019999245.1">
    <property type="protein sequence ID" value="XP_019854804.1"/>
    <property type="gene ID" value="LOC109583781"/>
</dbReference>
<keyword evidence="4" id="KW-1185">Reference proteome</keyword>